<dbReference type="STRING" id="1458985.BJP34_20650"/>
<evidence type="ECO:0000313" key="3">
    <source>
        <dbReference type="EMBL" id="AOX01530.1"/>
    </source>
</evidence>
<comment type="similarity">
    <text evidence="1">Belongs to the peptidase S13 family.</text>
</comment>
<organism evidence="3 4">
    <name type="scientific">Moorena producens PAL-8-15-08-1</name>
    <dbReference type="NCBI Taxonomy" id="1458985"/>
    <lineage>
        <taxon>Bacteria</taxon>
        <taxon>Bacillati</taxon>
        <taxon>Cyanobacteriota</taxon>
        <taxon>Cyanophyceae</taxon>
        <taxon>Coleofasciculales</taxon>
        <taxon>Coleofasciculaceae</taxon>
        <taxon>Moorena</taxon>
    </lineage>
</organism>
<dbReference type="PRINTS" id="PR00922">
    <property type="entry name" value="DADACBPTASE3"/>
</dbReference>
<name>A0A1D8TV42_9CYAN</name>
<sequence>MTQLNYWLKSLGMLTVAVLTTVSPITSRKANARTVADLRQEGKSLEISVLPPETAPTDSIKIPVPPPETNKNGICPEFLPPVIDSIIDHPSLARGKWGIVVESLSEEKVFYSHNANQYLIPASNIKLLTTAAALNKVHPNTPIRSKSMKEWVKITNLKSHNSYADTLLRYIGGSEAVQDALAELGVDPNSYRLVDGSGLSRKNLATPEAFISTLKGMSDANNNQVFLASLPVAGVSGTLKNRLRHPSTQTKVQAKTGTLRGVKALSGYLEHPDYGTIVFSIMVNQPSQSGKVLEKGIDEIVMRLTQLMPCNS</sequence>
<keyword evidence="3" id="KW-0645">Protease</keyword>
<evidence type="ECO:0000256" key="2">
    <source>
        <dbReference type="ARBA" id="ARBA00022801"/>
    </source>
</evidence>
<dbReference type="PANTHER" id="PTHR30023:SF0">
    <property type="entry name" value="PENICILLIN-SENSITIVE CARBOXYPEPTIDASE A"/>
    <property type="match status" value="1"/>
</dbReference>
<dbReference type="Proteomes" id="UP000177870">
    <property type="component" value="Chromosome"/>
</dbReference>
<dbReference type="InterPro" id="IPR000667">
    <property type="entry name" value="Peptidase_S13"/>
</dbReference>
<protein>
    <submittedName>
        <fullName evidence="3">D-alanyl-D-alanine carboxypeptidase/D-alanyl-D-alanine-endopeptidase</fullName>
    </submittedName>
</protein>
<dbReference type="KEGG" id="mpro:BJP34_20650"/>
<evidence type="ECO:0000313" key="4">
    <source>
        <dbReference type="Proteomes" id="UP000177870"/>
    </source>
</evidence>
<dbReference type="RefSeq" id="WP_070393968.1">
    <property type="nucleotide sequence ID" value="NZ_CP017599.1"/>
</dbReference>
<dbReference type="AlphaFoldDB" id="A0A1D8TV42"/>
<accession>A0A1D8TV42</accession>
<dbReference type="Gene3D" id="3.40.710.10">
    <property type="entry name" value="DD-peptidase/beta-lactamase superfamily"/>
    <property type="match status" value="1"/>
</dbReference>
<keyword evidence="3" id="KW-0121">Carboxypeptidase</keyword>
<dbReference type="GO" id="GO:0006508">
    <property type="term" value="P:proteolysis"/>
    <property type="evidence" value="ECO:0007669"/>
    <property type="project" value="InterPro"/>
</dbReference>
<dbReference type="PANTHER" id="PTHR30023">
    <property type="entry name" value="D-ALANYL-D-ALANINE CARBOXYPEPTIDASE"/>
    <property type="match status" value="1"/>
</dbReference>
<dbReference type="GO" id="GO:0000270">
    <property type="term" value="P:peptidoglycan metabolic process"/>
    <property type="evidence" value="ECO:0007669"/>
    <property type="project" value="TreeGrafter"/>
</dbReference>
<dbReference type="OrthoDB" id="9802627at2"/>
<gene>
    <name evidence="3" type="ORF">BJP34_20650</name>
</gene>
<dbReference type="EMBL" id="CP017599">
    <property type="protein sequence ID" value="AOX01530.1"/>
    <property type="molecule type" value="Genomic_DNA"/>
</dbReference>
<dbReference type="Pfam" id="PF02113">
    <property type="entry name" value="Peptidase_S13"/>
    <property type="match status" value="2"/>
</dbReference>
<evidence type="ECO:0000256" key="1">
    <source>
        <dbReference type="ARBA" id="ARBA00006096"/>
    </source>
</evidence>
<reference evidence="4" key="1">
    <citation type="submission" date="2016-10" db="EMBL/GenBank/DDBJ databases">
        <title>Comparative genomics uncovers the prolific and rare metabolic potential of the cyanobacterial genus Moorea.</title>
        <authorList>
            <person name="Leao T."/>
            <person name="Castelao G."/>
            <person name="Korobeynikov A."/>
            <person name="Monroe E.A."/>
            <person name="Podell S."/>
            <person name="Glukhov E."/>
            <person name="Allen E."/>
            <person name="Gerwick W.H."/>
            <person name="Gerwick L."/>
        </authorList>
    </citation>
    <scope>NUCLEOTIDE SEQUENCE [LARGE SCALE GENOMIC DNA]</scope>
    <source>
        <strain evidence="4">PAL-8-15-08-1</strain>
    </source>
</reference>
<proteinExistence type="inferred from homology"/>
<keyword evidence="2" id="KW-0378">Hydrolase</keyword>
<dbReference type="SUPFAM" id="SSF56601">
    <property type="entry name" value="beta-lactamase/transpeptidase-like"/>
    <property type="match status" value="1"/>
</dbReference>
<dbReference type="NCBIfam" id="TIGR00666">
    <property type="entry name" value="PBP4"/>
    <property type="match status" value="1"/>
</dbReference>
<dbReference type="InterPro" id="IPR012338">
    <property type="entry name" value="Beta-lactam/transpept-like"/>
</dbReference>
<dbReference type="GO" id="GO:0004185">
    <property type="term" value="F:serine-type carboxypeptidase activity"/>
    <property type="evidence" value="ECO:0007669"/>
    <property type="project" value="InterPro"/>
</dbReference>